<sequence length="66" mass="7122">MAAVDGARTSLEPAAYSFSNLKTKAKARASVRRISPRLRSRGGDRRDSRDVTGAGNDARLIVTVTF</sequence>
<feature type="compositionally biased region" description="Basic and acidic residues" evidence="1">
    <location>
        <begin position="41"/>
        <end position="50"/>
    </location>
</feature>
<feature type="region of interest" description="Disordered" evidence="1">
    <location>
        <begin position="29"/>
        <end position="54"/>
    </location>
</feature>
<gene>
    <name evidence="2" type="ORF">IPOD504_LOCUS6588</name>
</gene>
<feature type="non-terminal residue" evidence="2">
    <location>
        <position position="66"/>
    </location>
</feature>
<keyword evidence="3" id="KW-1185">Reference proteome</keyword>
<evidence type="ECO:0000313" key="3">
    <source>
        <dbReference type="Proteomes" id="UP000837857"/>
    </source>
</evidence>
<reference evidence="2" key="1">
    <citation type="submission" date="2022-03" db="EMBL/GenBank/DDBJ databases">
        <authorList>
            <person name="Martin H S."/>
        </authorList>
    </citation>
    <scope>NUCLEOTIDE SEQUENCE</scope>
</reference>
<evidence type="ECO:0000256" key="1">
    <source>
        <dbReference type="SAM" id="MobiDB-lite"/>
    </source>
</evidence>
<name>A0ABN8I5F3_9NEOP</name>
<dbReference type="Proteomes" id="UP000837857">
    <property type="component" value="Chromosome 19"/>
</dbReference>
<feature type="compositionally biased region" description="Basic residues" evidence="1">
    <location>
        <begin position="29"/>
        <end position="40"/>
    </location>
</feature>
<protein>
    <submittedName>
        <fullName evidence="2">Uncharacterized protein</fullName>
    </submittedName>
</protein>
<evidence type="ECO:0000313" key="2">
    <source>
        <dbReference type="EMBL" id="CAH2049085.1"/>
    </source>
</evidence>
<accession>A0ABN8I5F3</accession>
<organism evidence="2 3">
    <name type="scientific">Iphiclides podalirius</name>
    <name type="common">scarce swallowtail</name>
    <dbReference type="NCBI Taxonomy" id="110791"/>
    <lineage>
        <taxon>Eukaryota</taxon>
        <taxon>Metazoa</taxon>
        <taxon>Ecdysozoa</taxon>
        <taxon>Arthropoda</taxon>
        <taxon>Hexapoda</taxon>
        <taxon>Insecta</taxon>
        <taxon>Pterygota</taxon>
        <taxon>Neoptera</taxon>
        <taxon>Endopterygota</taxon>
        <taxon>Lepidoptera</taxon>
        <taxon>Glossata</taxon>
        <taxon>Ditrysia</taxon>
        <taxon>Papilionoidea</taxon>
        <taxon>Papilionidae</taxon>
        <taxon>Papilioninae</taxon>
        <taxon>Iphiclides</taxon>
    </lineage>
</organism>
<dbReference type="EMBL" id="OW152831">
    <property type="protein sequence ID" value="CAH2049085.1"/>
    <property type="molecule type" value="Genomic_DNA"/>
</dbReference>
<proteinExistence type="predicted"/>